<reference evidence="2" key="1">
    <citation type="journal article" date="2023" name="Mol. Phylogenet. Evol.">
        <title>Genome-scale phylogeny and comparative genomics of the fungal order Sordariales.</title>
        <authorList>
            <person name="Hensen N."/>
            <person name="Bonometti L."/>
            <person name="Westerberg I."/>
            <person name="Brannstrom I.O."/>
            <person name="Guillou S."/>
            <person name="Cros-Aarteil S."/>
            <person name="Calhoun S."/>
            <person name="Haridas S."/>
            <person name="Kuo A."/>
            <person name="Mondo S."/>
            <person name="Pangilinan J."/>
            <person name="Riley R."/>
            <person name="LaButti K."/>
            <person name="Andreopoulos B."/>
            <person name="Lipzen A."/>
            <person name="Chen C."/>
            <person name="Yan M."/>
            <person name="Daum C."/>
            <person name="Ng V."/>
            <person name="Clum A."/>
            <person name="Steindorff A."/>
            <person name="Ohm R.A."/>
            <person name="Martin F."/>
            <person name="Silar P."/>
            <person name="Natvig D.O."/>
            <person name="Lalanne C."/>
            <person name="Gautier V."/>
            <person name="Ament-Velasquez S.L."/>
            <person name="Kruys A."/>
            <person name="Hutchinson M.I."/>
            <person name="Powell A.J."/>
            <person name="Barry K."/>
            <person name="Miller A.N."/>
            <person name="Grigoriev I.V."/>
            <person name="Debuchy R."/>
            <person name="Gladieux P."/>
            <person name="Hiltunen Thoren M."/>
            <person name="Johannesson H."/>
        </authorList>
    </citation>
    <scope>NUCLEOTIDE SEQUENCE</scope>
    <source>
        <strain evidence="2">CBS 314.62</strain>
    </source>
</reference>
<evidence type="ECO:0000256" key="1">
    <source>
        <dbReference type="SAM" id="MobiDB-lite"/>
    </source>
</evidence>
<protein>
    <submittedName>
        <fullName evidence="2">Uncharacterized protein</fullName>
    </submittedName>
</protein>
<evidence type="ECO:0000313" key="2">
    <source>
        <dbReference type="EMBL" id="KAK3683609.1"/>
    </source>
</evidence>
<evidence type="ECO:0000313" key="3">
    <source>
        <dbReference type="Proteomes" id="UP001270362"/>
    </source>
</evidence>
<dbReference type="Proteomes" id="UP001270362">
    <property type="component" value="Unassembled WGS sequence"/>
</dbReference>
<feature type="region of interest" description="Disordered" evidence="1">
    <location>
        <begin position="151"/>
        <end position="203"/>
    </location>
</feature>
<gene>
    <name evidence="2" type="ORF">B0T22DRAFT_254531</name>
</gene>
<dbReference type="AlphaFoldDB" id="A0AAE0X2Q7"/>
<keyword evidence="3" id="KW-1185">Reference proteome</keyword>
<comment type="caution">
    <text evidence="2">The sequence shown here is derived from an EMBL/GenBank/DDBJ whole genome shotgun (WGS) entry which is preliminary data.</text>
</comment>
<feature type="compositionally biased region" description="Polar residues" evidence="1">
    <location>
        <begin position="194"/>
        <end position="203"/>
    </location>
</feature>
<dbReference type="EMBL" id="JAULSO010000004">
    <property type="protein sequence ID" value="KAK3683609.1"/>
    <property type="molecule type" value="Genomic_DNA"/>
</dbReference>
<accession>A0AAE0X2Q7</accession>
<organism evidence="2 3">
    <name type="scientific">Podospora appendiculata</name>
    <dbReference type="NCBI Taxonomy" id="314037"/>
    <lineage>
        <taxon>Eukaryota</taxon>
        <taxon>Fungi</taxon>
        <taxon>Dikarya</taxon>
        <taxon>Ascomycota</taxon>
        <taxon>Pezizomycotina</taxon>
        <taxon>Sordariomycetes</taxon>
        <taxon>Sordariomycetidae</taxon>
        <taxon>Sordariales</taxon>
        <taxon>Podosporaceae</taxon>
        <taxon>Podospora</taxon>
    </lineage>
</organism>
<name>A0AAE0X2Q7_9PEZI</name>
<proteinExistence type="predicted"/>
<reference evidence="2" key="2">
    <citation type="submission" date="2023-06" db="EMBL/GenBank/DDBJ databases">
        <authorList>
            <consortium name="Lawrence Berkeley National Laboratory"/>
            <person name="Haridas S."/>
            <person name="Hensen N."/>
            <person name="Bonometti L."/>
            <person name="Westerberg I."/>
            <person name="Brannstrom I.O."/>
            <person name="Guillou S."/>
            <person name="Cros-Aarteil S."/>
            <person name="Calhoun S."/>
            <person name="Kuo A."/>
            <person name="Mondo S."/>
            <person name="Pangilinan J."/>
            <person name="Riley R."/>
            <person name="Labutti K."/>
            <person name="Andreopoulos B."/>
            <person name="Lipzen A."/>
            <person name="Chen C."/>
            <person name="Yanf M."/>
            <person name="Daum C."/>
            <person name="Ng V."/>
            <person name="Clum A."/>
            <person name="Steindorff A."/>
            <person name="Ohm R."/>
            <person name="Martin F."/>
            <person name="Silar P."/>
            <person name="Natvig D."/>
            <person name="Lalanne C."/>
            <person name="Gautier V."/>
            <person name="Ament-Velasquez S.L."/>
            <person name="Kruys A."/>
            <person name="Hutchinson M.I."/>
            <person name="Powell A.J."/>
            <person name="Barry K."/>
            <person name="Miller A.N."/>
            <person name="Grigoriev I.V."/>
            <person name="Debuchy R."/>
            <person name="Gladieux P."/>
            <person name="Thoren M.H."/>
            <person name="Johannesson H."/>
        </authorList>
    </citation>
    <scope>NUCLEOTIDE SEQUENCE</scope>
    <source>
        <strain evidence="2">CBS 314.62</strain>
    </source>
</reference>
<sequence length="203" mass="22858">MQDMDGPRQVRVCSAVPEVGWDERHWSPVVGARSPMKCKIVRHPSDLLFLQLFSHSGDNWVGGGVVEARRGKRKMGKGERLSEVRQDDVVATLSGRCKETRDESLRGCLARPRAVLSWNFKVRLLPVKQGKRHRPDQNAIARPNLSRGLECEKREKSTDMCPSSRRSHGNRHCQGERGAMGGLESYPGEANRINFRSSIDSRS</sequence>